<dbReference type="EMBL" id="PHFW01000002">
    <property type="protein sequence ID" value="PQM29082.1"/>
    <property type="molecule type" value="Genomic_DNA"/>
</dbReference>
<evidence type="ECO:0000313" key="1">
    <source>
        <dbReference type="EMBL" id="PQM29082.1"/>
    </source>
</evidence>
<proteinExistence type="predicted"/>
<keyword evidence="2" id="KW-1185">Reference proteome</keyword>
<sequence>MERCRRSAHRRLFPVMGISPSTQAQGRTHLYRGARYLGLKLDDPSFAAPIYANLFEGEGGKEFSPIWSRTNRKNGD</sequence>
<protein>
    <submittedName>
        <fullName evidence="1">Uncharacterized protein</fullName>
    </submittedName>
</protein>
<comment type="caution">
    <text evidence="1">The sequence shown here is derived from an EMBL/GenBank/DDBJ whole genome shotgun (WGS) entry which is preliminary data.</text>
</comment>
<dbReference type="InterPro" id="IPR007948">
    <property type="entry name" value="DUF736"/>
</dbReference>
<accession>A0A2S8B9J6</accession>
<evidence type="ECO:0000313" key="2">
    <source>
        <dbReference type="Proteomes" id="UP000238954"/>
    </source>
</evidence>
<reference evidence="2" key="1">
    <citation type="submission" date="2017-11" db="EMBL/GenBank/DDBJ databases">
        <title>The complete genome sequence of Sphingopyxis pomeranensis sp. nov. strain WS5A3p.</title>
        <authorList>
            <person name="Kaminski M.A."/>
        </authorList>
    </citation>
    <scope>NUCLEOTIDE SEQUENCE [LARGE SCALE GENOMIC DNA]</scope>
    <source>
        <strain evidence="2">WS5A3p</strain>
    </source>
</reference>
<dbReference type="OrthoDB" id="9800788at2"/>
<dbReference type="Pfam" id="PF05284">
    <property type="entry name" value="DUF736"/>
    <property type="match status" value="1"/>
</dbReference>
<dbReference type="Proteomes" id="UP000238954">
    <property type="component" value="Chromosome"/>
</dbReference>
<organism evidence="1 2">
    <name type="scientific">Sphingopyxis lindanitolerans</name>
    <dbReference type="NCBI Taxonomy" id="2054227"/>
    <lineage>
        <taxon>Bacteria</taxon>
        <taxon>Pseudomonadati</taxon>
        <taxon>Pseudomonadota</taxon>
        <taxon>Alphaproteobacteria</taxon>
        <taxon>Sphingomonadales</taxon>
        <taxon>Sphingomonadaceae</taxon>
        <taxon>Sphingopyxis</taxon>
    </lineage>
</organism>
<name>A0A2S8B9J6_9SPHN</name>
<dbReference type="AlphaFoldDB" id="A0A2S8B9J6"/>
<gene>
    <name evidence="1" type="ORF">CVO77_11875</name>
</gene>